<sequence>MLKLAINTIELQAQMDDDLHMEILSLLNNIKRISPHCVKYNLTPTTSSGGWIIKFTWLDTASMRNHFSSESLQDLLTLLVSRCSKLYFEETFSTLE</sequence>
<accession>A0ABT9BVQ6</accession>
<protein>
    <recommendedName>
        <fullName evidence="3">ABM domain-containing protein</fullName>
    </recommendedName>
</protein>
<keyword evidence="2" id="KW-1185">Reference proteome</keyword>
<dbReference type="Proteomes" id="UP001228019">
    <property type="component" value="Unassembled WGS sequence"/>
</dbReference>
<reference evidence="1 2" key="1">
    <citation type="submission" date="2023-07" db="EMBL/GenBank/DDBJ databases">
        <title>Identification of four novel Pseudomonas species associated with bacterial leaf spot of cucurbits.</title>
        <authorList>
            <person name="Fullem K.R."/>
        </authorList>
    </citation>
    <scope>NUCLEOTIDE SEQUENCE [LARGE SCALE GENOMIC DNA]</scope>
    <source>
        <strain evidence="1 2">K18</strain>
    </source>
</reference>
<dbReference type="EMBL" id="JAUQOP010000004">
    <property type="protein sequence ID" value="MDO7896291.1"/>
    <property type="molecule type" value="Genomic_DNA"/>
</dbReference>
<dbReference type="RefSeq" id="WP_144419463.1">
    <property type="nucleotide sequence ID" value="NZ_JAUQOP010000004.1"/>
</dbReference>
<gene>
    <name evidence="1" type="ORF">Q6A48_05245</name>
</gene>
<name>A0ABT9BVQ6_9PSED</name>
<proteinExistence type="predicted"/>
<evidence type="ECO:0008006" key="3">
    <source>
        <dbReference type="Google" id="ProtNLM"/>
    </source>
</evidence>
<organism evidence="1 2">
    <name type="scientific">Pseudomonas citrulli</name>
    <dbReference type="NCBI Taxonomy" id="3064347"/>
    <lineage>
        <taxon>Bacteria</taxon>
        <taxon>Pseudomonadati</taxon>
        <taxon>Pseudomonadota</taxon>
        <taxon>Gammaproteobacteria</taxon>
        <taxon>Pseudomonadales</taxon>
        <taxon>Pseudomonadaceae</taxon>
        <taxon>Pseudomonas</taxon>
    </lineage>
</organism>
<evidence type="ECO:0000313" key="2">
    <source>
        <dbReference type="Proteomes" id="UP001228019"/>
    </source>
</evidence>
<evidence type="ECO:0000313" key="1">
    <source>
        <dbReference type="EMBL" id="MDO7896291.1"/>
    </source>
</evidence>
<comment type="caution">
    <text evidence="1">The sequence shown here is derived from an EMBL/GenBank/DDBJ whole genome shotgun (WGS) entry which is preliminary data.</text>
</comment>